<dbReference type="eggNOG" id="COG1295">
    <property type="taxonomic scope" value="Bacteria"/>
</dbReference>
<gene>
    <name evidence="7" type="ordered locus">Hipma_0566</name>
</gene>
<dbReference type="PANTHER" id="PTHR30213">
    <property type="entry name" value="INNER MEMBRANE PROTEIN YHJD"/>
    <property type="match status" value="1"/>
</dbReference>
<keyword evidence="3 6" id="KW-0812">Transmembrane</keyword>
<dbReference type="PANTHER" id="PTHR30213:SF0">
    <property type="entry name" value="UPF0761 MEMBRANE PROTEIN YIHY"/>
    <property type="match status" value="1"/>
</dbReference>
<protein>
    <submittedName>
        <fullName evidence="7">Ribonuclease BN</fullName>
    </submittedName>
</protein>
<dbReference type="GO" id="GO:0005886">
    <property type="term" value="C:plasma membrane"/>
    <property type="evidence" value="ECO:0007669"/>
    <property type="project" value="UniProtKB-SubCell"/>
</dbReference>
<accession>F2LUT2</accession>
<sequence>MPFFDIKEALRIYKERQVLLWSAFLTYLTVLNIVPFVYFSIFVLSHLPFVSKKIPYFKGAIINIVPAYSAKVSLYFDTFLKSIASMELLNSIIFSLSMMSLVLGFFKAIRYILGVEKKINIFKTFGFVLLSIIAVGVIITIAVALRIVIPVFMPKIADAVYVRLLPFFIWFVFLFALFYITKPRELKFLNVIVASFVTTVGVFLLKAALAAYFSIFSYSKIYGAVAIVPSLLLWLFLLWNVILFGVVVAKVIKI</sequence>
<evidence type="ECO:0000256" key="1">
    <source>
        <dbReference type="ARBA" id="ARBA00004651"/>
    </source>
</evidence>
<reference evidence="8" key="2">
    <citation type="submission" date="2011-03" db="EMBL/GenBank/DDBJ databases">
        <title>The complete genome of Hippea maritima DSM 10411.</title>
        <authorList>
            <consortium name="US DOE Joint Genome Institute (JGI-PGF)"/>
            <person name="Lucas S."/>
            <person name="Copeland A."/>
            <person name="Lapidus A."/>
            <person name="Bruce D."/>
            <person name="Goodwin L."/>
            <person name="Pitluck S."/>
            <person name="Peters L."/>
            <person name="Kyrpides N."/>
            <person name="Mavromatis K."/>
            <person name="Pagani I."/>
            <person name="Ivanova N."/>
            <person name="Mikhailova N."/>
            <person name="Lu M."/>
            <person name="Detter J.C."/>
            <person name="Tapia R."/>
            <person name="Han C."/>
            <person name="Land M."/>
            <person name="Hauser L."/>
            <person name="Markowitz V."/>
            <person name="Cheng J.-F."/>
            <person name="Hugenholtz P."/>
            <person name="Woyke T."/>
            <person name="Wu D."/>
            <person name="Spring S."/>
            <person name="Schroeder M."/>
            <person name="Brambilla E."/>
            <person name="Klenk H.-P."/>
            <person name="Eisen J.A."/>
        </authorList>
    </citation>
    <scope>NUCLEOTIDE SEQUENCE [LARGE SCALE GENOMIC DNA]</scope>
    <source>
        <strain evidence="8">ATCC 700847 / DSM 10411 / MH2</strain>
    </source>
</reference>
<evidence type="ECO:0000256" key="5">
    <source>
        <dbReference type="ARBA" id="ARBA00023136"/>
    </source>
</evidence>
<feature type="transmembrane region" description="Helical" evidence="6">
    <location>
        <begin position="188"/>
        <end position="215"/>
    </location>
</feature>
<dbReference type="InterPro" id="IPR017039">
    <property type="entry name" value="Virul_fac_BrkB"/>
</dbReference>
<evidence type="ECO:0000256" key="6">
    <source>
        <dbReference type="SAM" id="Phobius"/>
    </source>
</evidence>
<feature type="transmembrane region" description="Helical" evidence="6">
    <location>
        <begin position="20"/>
        <end position="44"/>
    </location>
</feature>
<dbReference type="Pfam" id="PF03631">
    <property type="entry name" value="Virul_fac_BrkB"/>
    <property type="match status" value="1"/>
</dbReference>
<evidence type="ECO:0000256" key="3">
    <source>
        <dbReference type="ARBA" id="ARBA00022692"/>
    </source>
</evidence>
<feature type="transmembrane region" description="Helical" evidence="6">
    <location>
        <begin position="221"/>
        <end position="249"/>
    </location>
</feature>
<feature type="transmembrane region" description="Helical" evidence="6">
    <location>
        <begin position="125"/>
        <end position="149"/>
    </location>
</feature>
<dbReference type="NCBIfam" id="TIGR00765">
    <property type="entry name" value="yihY_not_rbn"/>
    <property type="match status" value="1"/>
</dbReference>
<evidence type="ECO:0000256" key="4">
    <source>
        <dbReference type="ARBA" id="ARBA00022989"/>
    </source>
</evidence>
<keyword evidence="4 6" id="KW-1133">Transmembrane helix</keyword>
<dbReference type="HOGENOM" id="CLU_1093141_0_0_7"/>
<name>F2LUT2_HIPMA</name>
<comment type="subcellular location">
    <subcellularLocation>
        <location evidence="1">Cell membrane</location>
        <topology evidence="1">Multi-pass membrane protein</topology>
    </subcellularLocation>
</comment>
<reference evidence="7 8" key="1">
    <citation type="journal article" date="2011" name="Stand. Genomic Sci.">
        <title>Complete genome sequence of the thermophilic sulfur-reducer Hippea maritima type strain (MH(2)).</title>
        <authorList>
            <person name="Huntemann M."/>
            <person name="Lu M."/>
            <person name="Nolan M."/>
            <person name="Lapidus A."/>
            <person name="Lucas S."/>
            <person name="Hammon N."/>
            <person name="Deshpande S."/>
            <person name="Cheng J.F."/>
            <person name="Tapia R."/>
            <person name="Han C."/>
            <person name="Goodwin L."/>
            <person name="Pitluck S."/>
            <person name="Liolios K."/>
            <person name="Pagani I."/>
            <person name="Ivanova N."/>
            <person name="Ovchinikova G."/>
            <person name="Pati A."/>
            <person name="Chen A."/>
            <person name="Palaniappan K."/>
            <person name="Land M."/>
            <person name="Hauser L."/>
            <person name="Jeffries C.D."/>
            <person name="Detter J.C."/>
            <person name="Brambilla E.M."/>
            <person name="Rohde M."/>
            <person name="Spring S."/>
            <person name="Goker M."/>
            <person name="Woyke T."/>
            <person name="Bristow J."/>
            <person name="Eisen J.A."/>
            <person name="Markowitz V."/>
            <person name="Hugenholtz P."/>
            <person name="Kyrpides N.C."/>
            <person name="Klenk H.P."/>
            <person name="Mavromatis K."/>
        </authorList>
    </citation>
    <scope>NUCLEOTIDE SEQUENCE [LARGE SCALE GENOMIC DNA]</scope>
    <source>
        <strain evidence="8">ATCC 700847 / DSM 10411 / MH2</strain>
    </source>
</reference>
<feature type="transmembrane region" description="Helical" evidence="6">
    <location>
        <begin position="161"/>
        <end position="181"/>
    </location>
</feature>
<dbReference type="FunCoup" id="F2LUT2">
    <property type="interactions" value="104"/>
</dbReference>
<dbReference type="Proteomes" id="UP000008139">
    <property type="component" value="Chromosome"/>
</dbReference>
<feature type="transmembrane region" description="Helical" evidence="6">
    <location>
        <begin position="88"/>
        <end position="113"/>
    </location>
</feature>
<keyword evidence="5 6" id="KW-0472">Membrane</keyword>
<dbReference type="EMBL" id="CP002606">
    <property type="protein sequence ID" value="AEA33537.1"/>
    <property type="molecule type" value="Genomic_DNA"/>
</dbReference>
<dbReference type="PIRSF" id="PIRSF035875">
    <property type="entry name" value="RNase_BN"/>
    <property type="match status" value="1"/>
</dbReference>
<dbReference type="RefSeq" id="WP_013681578.1">
    <property type="nucleotide sequence ID" value="NC_015318.1"/>
</dbReference>
<keyword evidence="2" id="KW-1003">Cell membrane</keyword>
<evidence type="ECO:0000313" key="7">
    <source>
        <dbReference type="EMBL" id="AEA33537.1"/>
    </source>
</evidence>
<evidence type="ECO:0000256" key="2">
    <source>
        <dbReference type="ARBA" id="ARBA00022475"/>
    </source>
</evidence>
<proteinExistence type="predicted"/>
<dbReference type="AlphaFoldDB" id="F2LUT2"/>
<dbReference type="OrthoDB" id="5506605at2"/>
<dbReference type="STRING" id="760142.Hipma_0566"/>
<evidence type="ECO:0000313" key="8">
    <source>
        <dbReference type="Proteomes" id="UP000008139"/>
    </source>
</evidence>
<dbReference type="KEGG" id="hmr:Hipma_0566"/>
<keyword evidence="8" id="KW-1185">Reference proteome</keyword>
<organism evidence="7 8">
    <name type="scientific">Hippea maritima (strain ATCC 700847 / DSM 10411 / MH2)</name>
    <dbReference type="NCBI Taxonomy" id="760142"/>
    <lineage>
        <taxon>Bacteria</taxon>
        <taxon>Pseudomonadati</taxon>
        <taxon>Campylobacterota</taxon>
        <taxon>Desulfurellia</taxon>
        <taxon>Desulfurellales</taxon>
        <taxon>Hippeaceae</taxon>
        <taxon>Hippea</taxon>
    </lineage>
</organism>
<dbReference type="InParanoid" id="F2LUT2"/>